<keyword evidence="3" id="KW-1185">Reference proteome</keyword>
<feature type="domain" description="SnoaL-like" evidence="1">
    <location>
        <begin position="20"/>
        <end position="114"/>
    </location>
</feature>
<dbReference type="Gene3D" id="3.10.450.50">
    <property type="match status" value="1"/>
</dbReference>
<evidence type="ECO:0000313" key="3">
    <source>
        <dbReference type="Proteomes" id="UP000470213"/>
    </source>
</evidence>
<evidence type="ECO:0000313" key="2">
    <source>
        <dbReference type="EMBL" id="NDV92132.1"/>
    </source>
</evidence>
<comment type="caution">
    <text evidence="2">The sequence shown here is derived from an EMBL/GenBank/DDBJ whole genome shotgun (WGS) entry which is preliminary data.</text>
</comment>
<proteinExistence type="predicted"/>
<reference evidence="2 3" key="1">
    <citation type="submission" date="2020-01" db="EMBL/GenBank/DDBJ databases">
        <authorList>
            <person name="Chen J."/>
            <person name="Zhu S."/>
            <person name="Yang J."/>
        </authorList>
    </citation>
    <scope>NUCLEOTIDE SEQUENCE [LARGE SCALE GENOMIC DNA]</scope>
    <source>
        <strain evidence="2 3">345S023</strain>
    </source>
</reference>
<dbReference type="InterPro" id="IPR032710">
    <property type="entry name" value="NTF2-like_dom_sf"/>
</dbReference>
<protein>
    <submittedName>
        <fullName evidence="2">DUF2358 domain-containing protein</fullName>
    </submittedName>
</protein>
<gene>
    <name evidence="2" type="ORF">GTH32_13205</name>
</gene>
<dbReference type="Pfam" id="PF12680">
    <property type="entry name" value="SnoaL_2"/>
    <property type="match status" value="1"/>
</dbReference>
<sequence>MDVIDRFCTVYSDLCQVSQEDLANIYSQDVVFIDPIKAHRGLADVQSYFAHLLERAQSCRFDITTIIATQPSQTTNITHVVNWTMYLNIQKYSNEITLKGTTQLSVRDDRICYHRDYYDLGQMVYEHIPILRFFIKKIKARMAQ</sequence>
<accession>A0A7X5RLP4</accession>
<dbReference type="AlphaFoldDB" id="A0A7X5RLP4"/>
<organism evidence="2 3">
    <name type="scientific">Alteromonas profundi</name>
    <dbReference type="NCBI Taxonomy" id="2696062"/>
    <lineage>
        <taxon>Bacteria</taxon>
        <taxon>Pseudomonadati</taxon>
        <taxon>Pseudomonadota</taxon>
        <taxon>Gammaproteobacteria</taxon>
        <taxon>Alteromonadales</taxon>
        <taxon>Alteromonadaceae</taxon>
        <taxon>Alteromonas/Salinimonas group</taxon>
        <taxon>Alteromonas</taxon>
    </lineage>
</organism>
<dbReference type="EMBL" id="JAAAWN010000018">
    <property type="protein sequence ID" value="NDV92132.1"/>
    <property type="molecule type" value="Genomic_DNA"/>
</dbReference>
<dbReference type="Proteomes" id="UP000470213">
    <property type="component" value="Unassembled WGS sequence"/>
</dbReference>
<name>A0A7X5RLP4_9ALTE</name>
<evidence type="ECO:0000259" key="1">
    <source>
        <dbReference type="Pfam" id="PF12680"/>
    </source>
</evidence>
<dbReference type="InterPro" id="IPR037401">
    <property type="entry name" value="SnoaL-like"/>
</dbReference>
<dbReference type="SUPFAM" id="SSF54427">
    <property type="entry name" value="NTF2-like"/>
    <property type="match status" value="1"/>
</dbReference>